<dbReference type="EMBL" id="PEIB01000071">
    <property type="protein sequence ID" value="RXJ67315.1"/>
    <property type="molecule type" value="Genomic_DNA"/>
</dbReference>
<comment type="caution">
    <text evidence="1">The sequence shown here is derived from an EMBL/GenBank/DDBJ whole genome shotgun (WGS) entry which is preliminary data.</text>
</comment>
<reference evidence="1 2" key="1">
    <citation type="submission" date="2017-10" db="EMBL/GenBank/DDBJ databases">
        <title>Nyctiphanis sp. nov., isolated from the stomach of the euphausiid Nyctiphanes simplex (Hansen, 1911) in the Gulf of California.</title>
        <authorList>
            <person name="Gomez-Gil B."/>
            <person name="Aguilar-Mendez M."/>
            <person name="Lopez-Cortes A."/>
            <person name="Gomez-Gutierrez J."/>
            <person name="Roque A."/>
            <person name="Lang E."/>
            <person name="Gonzalez-Castillo A."/>
        </authorList>
    </citation>
    <scope>NUCLEOTIDE SEQUENCE [LARGE SCALE GENOMIC DNA]</scope>
    <source>
        <strain evidence="1 2">CAIM 600</strain>
    </source>
</reference>
<dbReference type="InterPro" id="IPR037883">
    <property type="entry name" value="Knr4/Smi1-like_sf"/>
</dbReference>
<evidence type="ECO:0000313" key="1">
    <source>
        <dbReference type="EMBL" id="RXJ67315.1"/>
    </source>
</evidence>
<evidence type="ECO:0008006" key="3">
    <source>
        <dbReference type="Google" id="ProtNLM"/>
    </source>
</evidence>
<keyword evidence="2" id="KW-1185">Reference proteome</keyword>
<proteinExistence type="predicted"/>
<gene>
    <name evidence="1" type="ORF">CS022_24390</name>
</gene>
<evidence type="ECO:0000313" key="2">
    <source>
        <dbReference type="Proteomes" id="UP000290287"/>
    </source>
</evidence>
<dbReference type="Proteomes" id="UP000290287">
    <property type="component" value="Unassembled WGS sequence"/>
</dbReference>
<name>A0A4Q0YBJ7_9GAMM</name>
<organism evidence="1 2">
    <name type="scientific">Veronia nyctiphanis</name>
    <dbReference type="NCBI Taxonomy" id="1278244"/>
    <lineage>
        <taxon>Bacteria</taxon>
        <taxon>Pseudomonadati</taxon>
        <taxon>Pseudomonadota</taxon>
        <taxon>Gammaproteobacteria</taxon>
        <taxon>Vibrionales</taxon>
        <taxon>Vibrionaceae</taxon>
        <taxon>Veronia</taxon>
    </lineage>
</organism>
<dbReference type="RefSeq" id="WP_129124430.1">
    <property type="nucleotide sequence ID" value="NZ_PEIB01000071.1"/>
</dbReference>
<dbReference type="AlphaFoldDB" id="A0A4Q0YBJ7"/>
<protein>
    <recommendedName>
        <fullName evidence="3">SMI1/KNR4 family protein</fullName>
    </recommendedName>
</protein>
<dbReference type="OrthoDB" id="9795554at2"/>
<dbReference type="Gene3D" id="3.40.1580.10">
    <property type="entry name" value="SMI1/KNR4-like"/>
    <property type="match status" value="1"/>
</dbReference>
<sequence length="113" mass="12619">MSNLIKDMDRLLKTLPIEYKNALLSGSVFEVDFKDEDKHWYSPFILWTKEEVENYQPDSEFSSYLAIGSNGGGETYLLSLIDGSISVCDLIAGKGSLENVASNYSELLAQLNN</sequence>
<accession>A0A4Q0YBJ7</accession>